<keyword evidence="1" id="KW-0472">Membrane</keyword>
<organism evidence="2 3">
    <name type="scientific">Romanomermis culicivorax</name>
    <name type="common">Nematode worm</name>
    <dbReference type="NCBI Taxonomy" id="13658"/>
    <lineage>
        <taxon>Eukaryota</taxon>
        <taxon>Metazoa</taxon>
        <taxon>Ecdysozoa</taxon>
        <taxon>Nematoda</taxon>
        <taxon>Enoplea</taxon>
        <taxon>Dorylaimia</taxon>
        <taxon>Mermithida</taxon>
        <taxon>Mermithoidea</taxon>
        <taxon>Mermithidae</taxon>
        <taxon>Romanomermis</taxon>
    </lineage>
</organism>
<evidence type="ECO:0000313" key="3">
    <source>
        <dbReference type="WBParaSite" id="nRc.2.0.1.t22225-RA"/>
    </source>
</evidence>
<keyword evidence="1" id="KW-1133">Transmembrane helix</keyword>
<reference evidence="3" key="1">
    <citation type="submission" date="2022-11" db="UniProtKB">
        <authorList>
            <consortium name="WormBaseParasite"/>
        </authorList>
    </citation>
    <scope>IDENTIFICATION</scope>
</reference>
<accession>A0A915J7V7</accession>
<proteinExistence type="predicted"/>
<name>A0A915J7V7_ROMCU</name>
<dbReference type="AlphaFoldDB" id="A0A915J7V7"/>
<dbReference type="Proteomes" id="UP000887565">
    <property type="component" value="Unplaced"/>
</dbReference>
<keyword evidence="1" id="KW-0812">Transmembrane</keyword>
<feature type="transmembrane region" description="Helical" evidence="1">
    <location>
        <begin position="110"/>
        <end position="135"/>
    </location>
</feature>
<dbReference type="WBParaSite" id="nRc.2.0.1.t22225-RA">
    <property type="protein sequence ID" value="nRc.2.0.1.t22225-RA"/>
    <property type="gene ID" value="nRc.2.0.1.g22225"/>
</dbReference>
<evidence type="ECO:0000313" key="2">
    <source>
        <dbReference type="Proteomes" id="UP000887565"/>
    </source>
</evidence>
<evidence type="ECO:0000256" key="1">
    <source>
        <dbReference type="SAM" id="Phobius"/>
    </source>
</evidence>
<sequence length="565" mass="65397">MKQRPQKRRNYRRGQCAEIPVRMQAIPVRMQPMDFNIRNFDDLIEHPSSGLEQPNPMGNAHLLPHHQNMENPLRKIKFNEPIDKLVSQHLSQSAVSPFAPYEIKKDLSRVFYTSFFIGLLYYTFATPQHGIMAIYNRRTERKFQIAVVYGKTGEPNVLHIHEIDFGTLSGRKPLPMQASKKQLASLKANIERDFGGSLHISAVVTYEYTLYEQYTNVDMRVGVRMNLERSQRIDDENLPKEYSLHDADYSSYDNALSFLELWHEEWAEVVESTQAVSGAANDGPSIVELIPLWSNIVDLIFPSLINNIHQDLQYGKEEQMMGYFHSIIFAALSDSYYERVMNSEYPPLHYNPEGSFIYLTPPAVMQHEHILINMQMGKLHTPAGYEVLAHMRSDRQEAKIYELFMEDDIELALDHDDGLARERILRWDIHSVAESLHQDLLLLKDISTDAEMSEMYKELLNEKWLYYSGLAVGERTMSFRVIHSKDETSDAAQIANQMPLSETEEHAFAIVSIKDGQFAIRALSSNQHYLNTDNVISQCEERRKKRNMASICHSYDEKWSSEAYE</sequence>
<protein>
    <submittedName>
        <fullName evidence="3">Uncharacterized protein</fullName>
    </submittedName>
</protein>
<keyword evidence="2" id="KW-1185">Reference proteome</keyword>